<evidence type="ECO:0000313" key="7">
    <source>
        <dbReference type="EMBL" id="SMC60433.1"/>
    </source>
</evidence>
<dbReference type="Gene3D" id="3.40.50.410">
    <property type="entry name" value="von Willebrand factor, type A domain"/>
    <property type="match status" value="1"/>
</dbReference>
<keyword evidence="1" id="KW-1003">Cell membrane</keyword>
<dbReference type="AlphaFoldDB" id="A0A1W2AIH9"/>
<feature type="domain" description="VWFA" evidence="6">
    <location>
        <begin position="94"/>
        <end position="291"/>
    </location>
</feature>
<dbReference type="SMART" id="SM00327">
    <property type="entry name" value="VWA"/>
    <property type="match status" value="1"/>
</dbReference>
<feature type="transmembrane region" description="Helical" evidence="5">
    <location>
        <begin position="13"/>
        <end position="32"/>
    </location>
</feature>
<dbReference type="PANTHER" id="PTHR22550:SF5">
    <property type="entry name" value="LEUCINE ZIPPER PROTEIN 4"/>
    <property type="match status" value="1"/>
</dbReference>
<dbReference type="InterPro" id="IPR024163">
    <property type="entry name" value="Aerotolerance_reg_N"/>
</dbReference>
<evidence type="ECO:0000256" key="5">
    <source>
        <dbReference type="SAM" id="Phobius"/>
    </source>
</evidence>
<dbReference type="InterPro" id="IPR002035">
    <property type="entry name" value="VWF_A"/>
</dbReference>
<evidence type="ECO:0000256" key="2">
    <source>
        <dbReference type="ARBA" id="ARBA00022692"/>
    </source>
</evidence>
<dbReference type="Proteomes" id="UP000192674">
    <property type="component" value="Unassembled WGS sequence"/>
</dbReference>
<evidence type="ECO:0000256" key="4">
    <source>
        <dbReference type="ARBA" id="ARBA00023136"/>
    </source>
</evidence>
<dbReference type="InterPro" id="IPR036465">
    <property type="entry name" value="vWFA_dom_sf"/>
</dbReference>
<name>A0A1W2AIH9_KIBAR</name>
<dbReference type="PROSITE" id="PS50234">
    <property type="entry name" value="VWFA"/>
    <property type="match status" value="1"/>
</dbReference>
<evidence type="ECO:0000256" key="1">
    <source>
        <dbReference type="ARBA" id="ARBA00022475"/>
    </source>
</evidence>
<sequence length="331" mass="35163">MFLGLSFGRFADAWWFLLLIAVAGLVAGYVVLQRRRRRNTMRFTNLALLEKVAPKRARKARHVPIALLLAALTLFTIALAGPTAEARVPRNRATVMLVIDVSLSMEATDVKPNRLEAAQAAAKSFAAGLTPGINLGLISFAGTATVLVSPTTSRQGVVKAIETLRLAQSTATGEAIFSALQSIESFSQVVGGQEGPPPARIVLMSDGKQTIPTDNQDDPRGMFTAARAASDAKIPISTISFGTSDGTVDIDGRRTPVPVDDESLEQVAKLSGGEFFKAATAEEVRKVYDTLGEQIGYEIKDADASRPWLILGTIAAISAAASALFIGQRLP</sequence>
<gene>
    <name evidence="7" type="ORF">SAMN05661093_00851</name>
</gene>
<dbReference type="PANTHER" id="PTHR22550">
    <property type="entry name" value="SPORE GERMINATION PROTEIN"/>
    <property type="match status" value="1"/>
</dbReference>
<evidence type="ECO:0000256" key="3">
    <source>
        <dbReference type="ARBA" id="ARBA00022989"/>
    </source>
</evidence>
<accession>A0A1W2AIH9</accession>
<dbReference type="Pfam" id="PF07584">
    <property type="entry name" value="BatA"/>
    <property type="match status" value="1"/>
</dbReference>
<dbReference type="Pfam" id="PF13519">
    <property type="entry name" value="VWA_2"/>
    <property type="match status" value="1"/>
</dbReference>
<organism evidence="7 8">
    <name type="scientific">Kibdelosporangium aridum</name>
    <dbReference type="NCBI Taxonomy" id="2030"/>
    <lineage>
        <taxon>Bacteria</taxon>
        <taxon>Bacillati</taxon>
        <taxon>Actinomycetota</taxon>
        <taxon>Actinomycetes</taxon>
        <taxon>Pseudonocardiales</taxon>
        <taxon>Pseudonocardiaceae</taxon>
        <taxon>Kibdelosporangium</taxon>
    </lineage>
</organism>
<dbReference type="InterPro" id="IPR050768">
    <property type="entry name" value="UPF0353/GerABKA_families"/>
</dbReference>
<dbReference type="EMBL" id="FWXV01000001">
    <property type="protein sequence ID" value="SMC60433.1"/>
    <property type="molecule type" value="Genomic_DNA"/>
</dbReference>
<reference evidence="7 8" key="1">
    <citation type="submission" date="2017-04" db="EMBL/GenBank/DDBJ databases">
        <authorList>
            <person name="Afonso C.L."/>
            <person name="Miller P.J."/>
            <person name="Scott M.A."/>
            <person name="Spackman E."/>
            <person name="Goraichik I."/>
            <person name="Dimitrov K.M."/>
            <person name="Suarez D.L."/>
            <person name="Swayne D.E."/>
        </authorList>
    </citation>
    <scope>NUCLEOTIDE SEQUENCE [LARGE SCALE GENOMIC DNA]</scope>
    <source>
        <strain evidence="7 8">DSM 43828</strain>
    </source>
</reference>
<keyword evidence="4 5" id="KW-0472">Membrane</keyword>
<evidence type="ECO:0000259" key="6">
    <source>
        <dbReference type="PROSITE" id="PS50234"/>
    </source>
</evidence>
<dbReference type="NCBIfam" id="NF010238">
    <property type="entry name" value="PRK13685.1"/>
    <property type="match status" value="1"/>
</dbReference>
<dbReference type="SUPFAM" id="SSF53300">
    <property type="entry name" value="vWA-like"/>
    <property type="match status" value="1"/>
</dbReference>
<feature type="transmembrane region" description="Helical" evidence="5">
    <location>
        <begin position="65"/>
        <end position="84"/>
    </location>
</feature>
<keyword evidence="2 5" id="KW-0812">Transmembrane</keyword>
<proteinExistence type="predicted"/>
<feature type="transmembrane region" description="Helical" evidence="5">
    <location>
        <begin position="308"/>
        <end position="327"/>
    </location>
</feature>
<protein>
    <submittedName>
        <fullName evidence="7">Ca-activated chloride channel family protein</fullName>
    </submittedName>
</protein>
<keyword evidence="3 5" id="KW-1133">Transmembrane helix</keyword>
<keyword evidence="8" id="KW-1185">Reference proteome</keyword>
<dbReference type="RefSeq" id="WP_380142994.1">
    <property type="nucleotide sequence ID" value="NZ_FWXV01000001.1"/>
</dbReference>
<evidence type="ECO:0000313" key="8">
    <source>
        <dbReference type="Proteomes" id="UP000192674"/>
    </source>
</evidence>